<evidence type="ECO:0000259" key="12">
    <source>
        <dbReference type="Pfam" id="PF08263"/>
    </source>
</evidence>
<dbReference type="PANTHER" id="PTHR48063:SF40">
    <property type="entry name" value="LEUCINE-RICH REPEAT-CONTAINING N-TERMINAL PLANT-TYPE DOMAIN-CONTAINING PROTEIN"/>
    <property type="match status" value="1"/>
</dbReference>
<keyword evidence="8" id="KW-1133">Transmembrane helix</keyword>
<keyword evidence="10" id="KW-0325">Glycoprotein</keyword>
<evidence type="ECO:0000256" key="3">
    <source>
        <dbReference type="ARBA" id="ARBA00022475"/>
    </source>
</evidence>
<dbReference type="InterPro" id="IPR013210">
    <property type="entry name" value="LRR_N_plant-typ"/>
</dbReference>
<evidence type="ECO:0000313" key="13">
    <source>
        <dbReference type="EMBL" id="WVZ62094.1"/>
    </source>
</evidence>
<sequence>MNCSSAAKLLLLITTTTCSLLVITPAALQLQPANHNTVSATTTCIPRERDALLAFKRSITSDPSGFLDSWQRDDGLQEQDCCRWRGVGCSNSTGHVLQLRLGNENPPYYYYNDNKTTAMVGKISPSLLALENLEYLDLSNNNLVGSSQRIPEFLGALKNLKYLNLSGIQFVGEVPPQLGNLSELQYLDLSYMSSAKSTDISWLTRLPSLHYLNLANVYLDAVLDWPHIMNMIPSLRVLDLSTCSLTSANQSLLRLNLTDLEELDLSGNDFYHPVASCWFWNITRLKYLNLASTGLDGTAPVSKQYNRDSAQLVEREIN</sequence>
<comment type="subcellular location">
    <subcellularLocation>
        <location evidence="1">Cell membrane</location>
        <topology evidence="1">Single-pass type I membrane protein</topology>
    </subcellularLocation>
</comment>
<feature type="chain" id="PRO_5042853280" description="Leucine-rich repeat-containing N-terminal plant-type domain-containing protein" evidence="11">
    <location>
        <begin position="19"/>
        <end position="318"/>
    </location>
</feature>
<accession>A0AAQ3SYN4</accession>
<dbReference type="Proteomes" id="UP001341281">
    <property type="component" value="Chromosome 03"/>
</dbReference>
<evidence type="ECO:0000256" key="10">
    <source>
        <dbReference type="ARBA" id="ARBA00023180"/>
    </source>
</evidence>
<evidence type="ECO:0000256" key="7">
    <source>
        <dbReference type="ARBA" id="ARBA00022737"/>
    </source>
</evidence>
<dbReference type="Gene3D" id="3.80.10.10">
    <property type="entry name" value="Ribonuclease Inhibitor"/>
    <property type="match status" value="2"/>
</dbReference>
<evidence type="ECO:0000256" key="1">
    <source>
        <dbReference type="ARBA" id="ARBA00004251"/>
    </source>
</evidence>
<gene>
    <name evidence="13" type="ORF">U9M48_011879</name>
</gene>
<evidence type="ECO:0000256" key="5">
    <source>
        <dbReference type="ARBA" id="ARBA00022692"/>
    </source>
</evidence>
<evidence type="ECO:0000256" key="6">
    <source>
        <dbReference type="ARBA" id="ARBA00022729"/>
    </source>
</evidence>
<dbReference type="PANTHER" id="PTHR48063">
    <property type="entry name" value="LRR RECEPTOR-LIKE KINASE"/>
    <property type="match status" value="1"/>
</dbReference>
<dbReference type="AlphaFoldDB" id="A0AAQ3SYN4"/>
<evidence type="ECO:0000256" key="4">
    <source>
        <dbReference type="ARBA" id="ARBA00022614"/>
    </source>
</evidence>
<evidence type="ECO:0000256" key="9">
    <source>
        <dbReference type="ARBA" id="ARBA00023136"/>
    </source>
</evidence>
<keyword evidence="9" id="KW-0472">Membrane</keyword>
<keyword evidence="6 11" id="KW-0732">Signal</keyword>
<dbReference type="Pfam" id="PF00560">
    <property type="entry name" value="LRR_1"/>
    <property type="match status" value="2"/>
</dbReference>
<dbReference type="InterPro" id="IPR003591">
    <property type="entry name" value="Leu-rich_rpt_typical-subtyp"/>
</dbReference>
<protein>
    <recommendedName>
        <fullName evidence="12">Leucine-rich repeat-containing N-terminal plant-type domain-containing protein</fullName>
    </recommendedName>
</protein>
<evidence type="ECO:0000256" key="2">
    <source>
        <dbReference type="ARBA" id="ARBA00009592"/>
    </source>
</evidence>
<dbReference type="InterPro" id="IPR032675">
    <property type="entry name" value="LRR_dom_sf"/>
</dbReference>
<proteinExistence type="inferred from homology"/>
<evidence type="ECO:0000256" key="11">
    <source>
        <dbReference type="SAM" id="SignalP"/>
    </source>
</evidence>
<feature type="signal peptide" evidence="11">
    <location>
        <begin position="1"/>
        <end position="18"/>
    </location>
</feature>
<evidence type="ECO:0000313" key="14">
    <source>
        <dbReference type="Proteomes" id="UP001341281"/>
    </source>
</evidence>
<dbReference type="Pfam" id="PF08263">
    <property type="entry name" value="LRRNT_2"/>
    <property type="match status" value="1"/>
</dbReference>
<evidence type="ECO:0000256" key="8">
    <source>
        <dbReference type="ARBA" id="ARBA00022989"/>
    </source>
</evidence>
<dbReference type="InterPro" id="IPR001611">
    <property type="entry name" value="Leu-rich_rpt"/>
</dbReference>
<keyword evidence="7" id="KW-0677">Repeat</keyword>
<dbReference type="SUPFAM" id="SSF52058">
    <property type="entry name" value="L domain-like"/>
    <property type="match status" value="1"/>
</dbReference>
<dbReference type="PRINTS" id="PR00019">
    <property type="entry name" value="LEURICHRPT"/>
</dbReference>
<dbReference type="InterPro" id="IPR046956">
    <property type="entry name" value="RLP23-like"/>
</dbReference>
<organism evidence="13 14">
    <name type="scientific">Paspalum notatum var. saurae</name>
    <dbReference type="NCBI Taxonomy" id="547442"/>
    <lineage>
        <taxon>Eukaryota</taxon>
        <taxon>Viridiplantae</taxon>
        <taxon>Streptophyta</taxon>
        <taxon>Embryophyta</taxon>
        <taxon>Tracheophyta</taxon>
        <taxon>Spermatophyta</taxon>
        <taxon>Magnoliopsida</taxon>
        <taxon>Liliopsida</taxon>
        <taxon>Poales</taxon>
        <taxon>Poaceae</taxon>
        <taxon>PACMAD clade</taxon>
        <taxon>Panicoideae</taxon>
        <taxon>Andropogonodae</taxon>
        <taxon>Paspaleae</taxon>
        <taxon>Paspalinae</taxon>
        <taxon>Paspalum</taxon>
    </lineage>
</organism>
<dbReference type="GO" id="GO:0005886">
    <property type="term" value="C:plasma membrane"/>
    <property type="evidence" value="ECO:0007669"/>
    <property type="project" value="UniProtKB-SubCell"/>
</dbReference>
<reference evidence="13 14" key="1">
    <citation type="submission" date="2024-02" db="EMBL/GenBank/DDBJ databases">
        <title>High-quality chromosome-scale genome assembly of Pensacola bahiagrass (Paspalum notatum Flugge var. saurae).</title>
        <authorList>
            <person name="Vega J.M."/>
            <person name="Podio M."/>
            <person name="Orjuela J."/>
            <person name="Siena L.A."/>
            <person name="Pessino S.C."/>
            <person name="Combes M.C."/>
            <person name="Mariac C."/>
            <person name="Albertini E."/>
            <person name="Pupilli F."/>
            <person name="Ortiz J.P.A."/>
            <person name="Leblanc O."/>
        </authorList>
    </citation>
    <scope>NUCLEOTIDE SEQUENCE [LARGE SCALE GENOMIC DNA]</scope>
    <source>
        <strain evidence="13">R1</strain>
        <tissue evidence="13">Leaf</tissue>
    </source>
</reference>
<keyword evidence="4" id="KW-0433">Leucine-rich repeat</keyword>
<keyword evidence="5" id="KW-0812">Transmembrane</keyword>
<comment type="similarity">
    <text evidence="2">Belongs to the RLP family.</text>
</comment>
<keyword evidence="3" id="KW-1003">Cell membrane</keyword>
<dbReference type="EMBL" id="CP144747">
    <property type="protein sequence ID" value="WVZ62094.1"/>
    <property type="molecule type" value="Genomic_DNA"/>
</dbReference>
<keyword evidence="14" id="KW-1185">Reference proteome</keyword>
<feature type="domain" description="Leucine-rich repeat-containing N-terminal plant-type" evidence="12">
    <location>
        <begin position="47"/>
        <end position="90"/>
    </location>
</feature>
<name>A0AAQ3SYN4_PASNO</name>
<dbReference type="SMART" id="SM00369">
    <property type="entry name" value="LRR_TYP"/>
    <property type="match status" value="3"/>
</dbReference>